<name>A0A2P2Q800_RHIMU</name>
<dbReference type="EMBL" id="GGEC01082535">
    <property type="protein sequence ID" value="MBX63019.1"/>
    <property type="molecule type" value="Transcribed_RNA"/>
</dbReference>
<sequence>MKRFCKLYNMVMILLTDFRAGEI</sequence>
<reference evidence="1" key="1">
    <citation type="submission" date="2018-02" db="EMBL/GenBank/DDBJ databases">
        <title>Rhizophora mucronata_Transcriptome.</title>
        <authorList>
            <person name="Meera S.P."/>
            <person name="Sreeshan A."/>
            <person name="Augustine A."/>
        </authorList>
    </citation>
    <scope>NUCLEOTIDE SEQUENCE</scope>
    <source>
        <tissue evidence="1">Leaf</tissue>
    </source>
</reference>
<proteinExistence type="predicted"/>
<accession>A0A2P2Q800</accession>
<evidence type="ECO:0000313" key="1">
    <source>
        <dbReference type="EMBL" id="MBX63019.1"/>
    </source>
</evidence>
<organism evidence="1">
    <name type="scientific">Rhizophora mucronata</name>
    <name type="common">Asiatic mangrove</name>
    <dbReference type="NCBI Taxonomy" id="61149"/>
    <lineage>
        <taxon>Eukaryota</taxon>
        <taxon>Viridiplantae</taxon>
        <taxon>Streptophyta</taxon>
        <taxon>Embryophyta</taxon>
        <taxon>Tracheophyta</taxon>
        <taxon>Spermatophyta</taxon>
        <taxon>Magnoliopsida</taxon>
        <taxon>eudicotyledons</taxon>
        <taxon>Gunneridae</taxon>
        <taxon>Pentapetalae</taxon>
        <taxon>rosids</taxon>
        <taxon>fabids</taxon>
        <taxon>Malpighiales</taxon>
        <taxon>Rhizophoraceae</taxon>
        <taxon>Rhizophora</taxon>
    </lineage>
</organism>
<protein>
    <submittedName>
        <fullName evidence="1">Uncharacterized protein</fullName>
    </submittedName>
</protein>
<dbReference type="AlphaFoldDB" id="A0A2P2Q800"/>